<keyword evidence="3 7" id="KW-0540">Nuclease</keyword>
<dbReference type="Gene3D" id="3.30.230.10">
    <property type="match status" value="1"/>
</dbReference>
<evidence type="ECO:0000256" key="3">
    <source>
        <dbReference type="ARBA" id="ARBA00022722"/>
    </source>
</evidence>
<comment type="function">
    <text evidence="1 7">RNaseP catalyzes the removal of the 5'-leader sequence from pre-tRNA to produce the mature 5'-terminus. It can also cleave other RNA substrates such as 4.5S RNA. The protein component plays an auxiliary but essential role in vivo by binding to the 5'-leader sequence and broadening the substrate specificity of the ribozyme.</text>
</comment>
<sequence>MALNRYPRTARVRARSDFDRIFKHGRRVALPVLALHWQGAPASAGAGGDDESAPTPPAGPPRLGLAVSRKVDPRAVGRNRIKRILRDTFRLQRARLAAGDYVVVARPGASRCSGEELRSAFLGLLKRAGALRPAEAAASRGSGELPLTSAPGTMPAASPSTDPAP</sequence>
<dbReference type="RefSeq" id="WP_144811789.1">
    <property type="nucleotide sequence ID" value="NZ_VLKP01000002.1"/>
</dbReference>
<evidence type="ECO:0000256" key="2">
    <source>
        <dbReference type="ARBA" id="ARBA00022694"/>
    </source>
</evidence>
<comment type="subunit">
    <text evidence="7">Consists of a catalytic RNA component (M1 or rnpB) and a protein subunit.</text>
</comment>
<evidence type="ECO:0000313" key="10">
    <source>
        <dbReference type="EMBL" id="TWI13432.1"/>
    </source>
</evidence>
<gene>
    <name evidence="7" type="primary">rnpA</name>
    <name evidence="10" type="ORF">IP93_00594</name>
</gene>
<protein>
    <recommendedName>
        <fullName evidence="7 8">Ribonuclease P protein component</fullName>
        <shortName evidence="7">RNase P protein</shortName>
        <shortName evidence="7">RNaseP protein</shortName>
        <ecNumber evidence="7 8">3.1.26.5</ecNumber>
    </recommendedName>
    <alternativeName>
        <fullName evidence="7">Protein C5</fullName>
    </alternativeName>
</protein>
<accession>A0A562M0T2</accession>
<reference evidence="10 11" key="1">
    <citation type="journal article" date="2015" name="Stand. Genomic Sci.">
        <title>Genomic Encyclopedia of Bacterial and Archaeal Type Strains, Phase III: the genomes of soil and plant-associated and newly described type strains.</title>
        <authorList>
            <person name="Whitman W.B."/>
            <person name="Woyke T."/>
            <person name="Klenk H.P."/>
            <person name="Zhou Y."/>
            <person name="Lilburn T.G."/>
            <person name="Beck B.J."/>
            <person name="De Vos P."/>
            <person name="Vandamme P."/>
            <person name="Eisen J.A."/>
            <person name="Garrity G."/>
            <person name="Hugenholtz P."/>
            <person name="Kyrpides N.C."/>
        </authorList>
    </citation>
    <scope>NUCLEOTIDE SEQUENCE [LARGE SCALE GENOMIC DNA]</scope>
    <source>
        <strain evidence="10 11">CGMCC 1.10136</strain>
    </source>
</reference>
<dbReference type="GO" id="GO:0004526">
    <property type="term" value="F:ribonuclease P activity"/>
    <property type="evidence" value="ECO:0007669"/>
    <property type="project" value="UniProtKB-UniRule"/>
</dbReference>
<proteinExistence type="inferred from homology"/>
<organism evidence="10 11">
    <name type="scientific">Aerolutibacter ruishenii</name>
    <dbReference type="NCBI Taxonomy" id="686800"/>
    <lineage>
        <taxon>Bacteria</taxon>
        <taxon>Pseudomonadati</taxon>
        <taxon>Pseudomonadota</taxon>
        <taxon>Gammaproteobacteria</taxon>
        <taxon>Lysobacterales</taxon>
        <taxon>Lysobacteraceae</taxon>
        <taxon>Aerolutibacter</taxon>
    </lineage>
</organism>
<dbReference type="GO" id="GO:0030677">
    <property type="term" value="C:ribonuclease P complex"/>
    <property type="evidence" value="ECO:0007669"/>
    <property type="project" value="TreeGrafter"/>
</dbReference>
<evidence type="ECO:0000256" key="8">
    <source>
        <dbReference type="NCBIfam" id="TIGR00188"/>
    </source>
</evidence>
<evidence type="ECO:0000256" key="7">
    <source>
        <dbReference type="HAMAP-Rule" id="MF_00227"/>
    </source>
</evidence>
<evidence type="ECO:0000256" key="9">
    <source>
        <dbReference type="SAM" id="MobiDB-lite"/>
    </source>
</evidence>
<comment type="catalytic activity">
    <reaction evidence="7">
        <text>Endonucleolytic cleavage of RNA, removing 5'-extranucleotides from tRNA precursor.</text>
        <dbReference type="EC" id="3.1.26.5"/>
    </reaction>
</comment>
<dbReference type="OrthoDB" id="9796422at2"/>
<dbReference type="InterPro" id="IPR000100">
    <property type="entry name" value="RNase_P"/>
</dbReference>
<keyword evidence="11" id="KW-1185">Reference proteome</keyword>
<evidence type="ECO:0000313" key="11">
    <source>
        <dbReference type="Proteomes" id="UP000316471"/>
    </source>
</evidence>
<dbReference type="InterPro" id="IPR014721">
    <property type="entry name" value="Ribsml_uS5_D2-typ_fold_subgr"/>
</dbReference>
<evidence type="ECO:0000256" key="5">
    <source>
        <dbReference type="ARBA" id="ARBA00022801"/>
    </source>
</evidence>
<dbReference type="InterPro" id="IPR020539">
    <property type="entry name" value="RNase_P_CS"/>
</dbReference>
<dbReference type="PROSITE" id="PS00648">
    <property type="entry name" value="RIBONUCLEASE_P"/>
    <property type="match status" value="1"/>
</dbReference>
<keyword evidence="5 7" id="KW-0378">Hydrolase</keyword>
<dbReference type="GO" id="GO:0000049">
    <property type="term" value="F:tRNA binding"/>
    <property type="evidence" value="ECO:0007669"/>
    <property type="project" value="UniProtKB-UniRule"/>
</dbReference>
<evidence type="ECO:0000256" key="6">
    <source>
        <dbReference type="ARBA" id="ARBA00022884"/>
    </source>
</evidence>
<keyword evidence="2 7" id="KW-0819">tRNA processing</keyword>
<keyword evidence="6 7" id="KW-0694">RNA-binding</keyword>
<dbReference type="PANTHER" id="PTHR33992:SF1">
    <property type="entry name" value="RIBONUCLEASE P PROTEIN COMPONENT"/>
    <property type="match status" value="1"/>
</dbReference>
<dbReference type="AlphaFoldDB" id="A0A562M0T2"/>
<dbReference type="GO" id="GO:0001682">
    <property type="term" value="P:tRNA 5'-leader removal"/>
    <property type="evidence" value="ECO:0007669"/>
    <property type="project" value="UniProtKB-UniRule"/>
</dbReference>
<comment type="caution">
    <text evidence="10">The sequence shown here is derived from an EMBL/GenBank/DDBJ whole genome shotgun (WGS) entry which is preliminary data.</text>
</comment>
<name>A0A562M0T2_9GAMM</name>
<feature type="region of interest" description="Disordered" evidence="9">
    <location>
        <begin position="133"/>
        <end position="165"/>
    </location>
</feature>
<dbReference type="InterPro" id="IPR020568">
    <property type="entry name" value="Ribosomal_Su5_D2-typ_SF"/>
</dbReference>
<dbReference type="HAMAP" id="MF_00227">
    <property type="entry name" value="RNase_P"/>
    <property type="match status" value="1"/>
</dbReference>
<keyword evidence="4 7" id="KW-0255">Endonuclease</keyword>
<feature type="region of interest" description="Disordered" evidence="9">
    <location>
        <begin position="41"/>
        <end position="70"/>
    </location>
</feature>
<dbReference type="GO" id="GO:0042781">
    <property type="term" value="F:3'-tRNA processing endoribonuclease activity"/>
    <property type="evidence" value="ECO:0007669"/>
    <property type="project" value="TreeGrafter"/>
</dbReference>
<dbReference type="SUPFAM" id="SSF54211">
    <property type="entry name" value="Ribosomal protein S5 domain 2-like"/>
    <property type="match status" value="1"/>
</dbReference>
<dbReference type="EMBL" id="VLKP01000002">
    <property type="protein sequence ID" value="TWI13432.1"/>
    <property type="molecule type" value="Genomic_DNA"/>
</dbReference>
<evidence type="ECO:0000256" key="4">
    <source>
        <dbReference type="ARBA" id="ARBA00022759"/>
    </source>
</evidence>
<dbReference type="EC" id="3.1.26.5" evidence="7 8"/>
<dbReference type="Pfam" id="PF00825">
    <property type="entry name" value="Ribonuclease_P"/>
    <property type="match status" value="1"/>
</dbReference>
<dbReference type="NCBIfam" id="TIGR00188">
    <property type="entry name" value="rnpA"/>
    <property type="match status" value="1"/>
</dbReference>
<evidence type="ECO:0000256" key="1">
    <source>
        <dbReference type="ARBA" id="ARBA00002663"/>
    </source>
</evidence>
<comment type="similarity">
    <text evidence="7">Belongs to the RnpA family.</text>
</comment>
<dbReference type="Proteomes" id="UP000316471">
    <property type="component" value="Unassembled WGS sequence"/>
</dbReference>
<dbReference type="PANTHER" id="PTHR33992">
    <property type="entry name" value="RIBONUCLEASE P PROTEIN COMPONENT"/>
    <property type="match status" value="1"/>
</dbReference>